<dbReference type="FunFam" id="3.30.70.270:FF:000001">
    <property type="entry name" value="Diguanylate cyclase domain protein"/>
    <property type="match status" value="1"/>
</dbReference>
<feature type="domain" description="GGDEF" evidence="6">
    <location>
        <begin position="526"/>
        <end position="663"/>
    </location>
</feature>
<keyword evidence="5" id="KW-0472">Membrane</keyword>
<dbReference type="PANTHER" id="PTHR45138">
    <property type="entry name" value="REGULATORY COMPONENTS OF SENSORY TRANSDUCTION SYSTEM"/>
    <property type="match status" value="1"/>
</dbReference>
<protein>
    <recommendedName>
        <fullName evidence="2">diguanylate cyclase</fullName>
        <ecNumber evidence="2">2.7.7.65</ecNumber>
    </recommendedName>
</protein>
<dbReference type="InterPro" id="IPR050469">
    <property type="entry name" value="Diguanylate_Cyclase"/>
</dbReference>
<dbReference type="InterPro" id="IPR011990">
    <property type="entry name" value="TPR-like_helical_dom_sf"/>
</dbReference>
<dbReference type="InterPro" id="IPR043128">
    <property type="entry name" value="Rev_trsase/Diguanyl_cyclase"/>
</dbReference>
<comment type="cofactor">
    <cofactor evidence="1">
        <name>Mg(2+)</name>
        <dbReference type="ChEBI" id="CHEBI:18420"/>
    </cofactor>
</comment>
<accession>A0A2T3JNC3</accession>
<comment type="catalytic activity">
    <reaction evidence="3">
        <text>2 GTP = 3',3'-c-di-GMP + 2 diphosphate</text>
        <dbReference type="Rhea" id="RHEA:24898"/>
        <dbReference type="ChEBI" id="CHEBI:33019"/>
        <dbReference type="ChEBI" id="CHEBI:37565"/>
        <dbReference type="ChEBI" id="CHEBI:58805"/>
        <dbReference type="EC" id="2.7.7.65"/>
    </reaction>
</comment>
<evidence type="ECO:0000256" key="2">
    <source>
        <dbReference type="ARBA" id="ARBA00012528"/>
    </source>
</evidence>
<evidence type="ECO:0000256" key="1">
    <source>
        <dbReference type="ARBA" id="ARBA00001946"/>
    </source>
</evidence>
<dbReference type="SMART" id="SM00028">
    <property type="entry name" value="TPR"/>
    <property type="match status" value="5"/>
</dbReference>
<evidence type="ECO:0000259" key="6">
    <source>
        <dbReference type="PROSITE" id="PS50887"/>
    </source>
</evidence>
<dbReference type="SUPFAM" id="SSF48452">
    <property type="entry name" value="TPR-like"/>
    <property type="match status" value="2"/>
</dbReference>
<dbReference type="Pfam" id="PF00990">
    <property type="entry name" value="GGDEF"/>
    <property type="match status" value="1"/>
</dbReference>
<dbReference type="Gene3D" id="1.25.40.10">
    <property type="entry name" value="Tetratricopeptide repeat domain"/>
    <property type="match status" value="2"/>
</dbReference>
<dbReference type="SMART" id="SM00267">
    <property type="entry name" value="GGDEF"/>
    <property type="match status" value="1"/>
</dbReference>
<dbReference type="InterPro" id="IPR019734">
    <property type="entry name" value="TPR_rpt"/>
</dbReference>
<dbReference type="InterPro" id="IPR029787">
    <property type="entry name" value="Nucleotide_cyclase"/>
</dbReference>
<keyword evidence="4" id="KW-0802">TPR repeat</keyword>
<feature type="transmembrane region" description="Helical" evidence="5">
    <location>
        <begin position="456"/>
        <end position="472"/>
    </location>
</feature>
<dbReference type="EC" id="2.7.7.65" evidence="2"/>
<dbReference type="OrthoDB" id="6191081at2"/>
<dbReference type="Proteomes" id="UP000240987">
    <property type="component" value="Unassembled WGS sequence"/>
</dbReference>
<keyword evidence="5" id="KW-0812">Transmembrane</keyword>
<proteinExistence type="predicted"/>
<evidence type="ECO:0000256" key="3">
    <source>
        <dbReference type="ARBA" id="ARBA00034247"/>
    </source>
</evidence>
<dbReference type="PANTHER" id="PTHR45138:SF9">
    <property type="entry name" value="DIGUANYLATE CYCLASE DGCM-RELATED"/>
    <property type="match status" value="1"/>
</dbReference>
<dbReference type="PROSITE" id="PS50887">
    <property type="entry name" value="GGDEF"/>
    <property type="match status" value="1"/>
</dbReference>
<comment type="caution">
    <text evidence="7">The sequence shown here is derived from an EMBL/GenBank/DDBJ whole genome shotgun (WGS) entry which is preliminary data.</text>
</comment>
<evidence type="ECO:0000313" key="7">
    <source>
        <dbReference type="EMBL" id="PSU50473.1"/>
    </source>
</evidence>
<keyword evidence="8" id="KW-1185">Reference proteome</keyword>
<dbReference type="NCBIfam" id="TIGR00254">
    <property type="entry name" value="GGDEF"/>
    <property type="match status" value="1"/>
</dbReference>
<dbReference type="AlphaFoldDB" id="A0A2T3JNC3"/>
<dbReference type="InterPro" id="IPR000160">
    <property type="entry name" value="GGDEF_dom"/>
</dbReference>
<dbReference type="Gene3D" id="3.30.70.270">
    <property type="match status" value="1"/>
</dbReference>
<evidence type="ECO:0000256" key="4">
    <source>
        <dbReference type="PROSITE-ProRule" id="PRU00339"/>
    </source>
</evidence>
<sequence>MPKPCMPKALFVYSKIWVSSLLLVLSLNVQAEELPLIPPFIANKLTTQDSSLFSIYQLADSEPEVARKKLSKFSLEHLEKTDDIRQALYYLTIFRLEGALGSTEIWAGNKYAEDYIAKLISLGERVDQNWMMGEAVLEQVIEFVETGEYDQASQHIALVIEIAKQENYQHLLARAMKWRANIYVESSEYPKAMDDYRSALEIFTHQKDQIQQARVLSNISTVYFRLEEWQKADKYSRRAFKLIDKVNFDNPGVKAMLHINAGIIAKNLNKPELEAKHLRAAVKLSTEKGSRYAQIYALANLVTLLLQENEIETAIASAQRCLALATEVSDKAGMVYCNEAVAETYLKQQRYDEALVLSEKVLAQFDVMNNRKKSILLKEFISTIHEERGDYKQALAFYKQYADEGKDYLFDERRKQLFALQESYEAKNKETEIELLKSENALKTARLSEQRTLDQLWMLAALIFCLVIYLLYRRYTSVAKTNFSLRRSNATLASQSLEDPLTGLHNRRYLEQWLETAEHNRQLDAYDLVVLVVDVDHFKKVNDNYGHDIGDNVLTEIAHRLKDNARSHNDLVIRWGGEEFVLVLALAPESNIEFVLNRLRESISSTPIMSANHELTVTVSIGAIGGIKGDVIYEQWDTLLAQADKALYKAKSSGRDCVKLVGTY</sequence>
<name>A0A2T3JNC3_9GAMM</name>
<dbReference type="PROSITE" id="PS50005">
    <property type="entry name" value="TPR"/>
    <property type="match status" value="1"/>
</dbReference>
<evidence type="ECO:0000313" key="8">
    <source>
        <dbReference type="Proteomes" id="UP000240987"/>
    </source>
</evidence>
<dbReference type="CDD" id="cd01949">
    <property type="entry name" value="GGDEF"/>
    <property type="match status" value="1"/>
</dbReference>
<organism evidence="7 8">
    <name type="scientific">Photobacterium frigidiphilum</name>
    <dbReference type="NCBI Taxonomy" id="264736"/>
    <lineage>
        <taxon>Bacteria</taxon>
        <taxon>Pseudomonadati</taxon>
        <taxon>Pseudomonadota</taxon>
        <taxon>Gammaproteobacteria</taxon>
        <taxon>Vibrionales</taxon>
        <taxon>Vibrionaceae</taxon>
        <taxon>Photobacterium</taxon>
    </lineage>
</organism>
<keyword evidence="5" id="KW-1133">Transmembrane helix</keyword>
<dbReference type="EMBL" id="PYMJ01000003">
    <property type="protein sequence ID" value="PSU50473.1"/>
    <property type="molecule type" value="Genomic_DNA"/>
</dbReference>
<dbReference type="SUPFAM" id="SSF55073">
    <property type="entry name" value="Nucleotide cyclase"/>
    <property type="match status" value="1"/>
</dbReference>
<gene>
    <name evidence="7" type="ORF">C9J12_03890</name>
</gene>
<dbReference type="GO" id="GO:0052621">
    <property type="term" value="F:diguanylate cyclase activity"/>
    <property type="evidence" value="ECO:0007669"/>
    <property type="project" value="UniProtKB-EC"/>
</dbReference>
<reference evidence="7 8" key="1">
    <citation type="submission" date="2018-01" db="EMBL/GenBank/DDBJ databases">
        <title>Whole genome sequencing of Histamine producing bacteria.</title>
        <authorList>
            <person name="Butler K."/>
        </authorList>
    </citation>
    <scope>NUCLEOTIDE SEQUENCE [LARGE SCALE GENOMIC DNA]</scope>
    <source>
        <strain evidence="7 8">JCM 12947</strain>
    </source>
</reference>
<evidence type="ECO:0000256" key="5">
    <source>
        <dbReference type="SAM" id="Phobius"/>
    </source>
</evidence>
<feature type="repeat" description="TPR" evidence="4">
    <location>
        <begin position="173"/>
        <end position="206"/>
    </location>
</feature>